<comment type="caution">
    <text evidence="1">The sequence shown here is derived from an EMBL/GenBank/DDBJ whole genome shotgun (WGS) entry which is preliminary data.</text>
</comment>
<evidence type="ECO:0000313" key="1">
    <source>
        <dbReference type="EMBL" id="KAE8984853.1"/>
    </source>
</evidence>
<dbReference type="AlphaFoldDB" id="A0A6A3IZN6"/>
<gene>
    <name evidence="1" type="ORF">PR002_g22807</name>
</gene>
<proteinExistence type="predicted"/>
<dbReference type="Proteomes" id="UP000435112">
    <property type="component" value="Unassembled WGS sequence"/>
</dbReference>
<sequence length="35" mass="3513">MAPAAGPEGCEDARLKSAAALTLGVEVVFALPYPP</sequence>
<evidence type="ECO:0000313" key="2">
    <source>
        <dbReference type="Proteomes" id="UP000435112"/>
    </source>
</evidence>
<dbReference type="EMBL" id="QXFU01002509">
    <property type="protein sequence ID" value="KAE8984853.1"/>
    <property type="molecule type" value="Genomic_DNA"/>
</dbReference>
<protein>
    <submittedName>
        <fullName evidence="1">Uncharacterized protein</fullName>
    </submittedName>
</protein>
<reference evidence="1 2" key="1">
    <citation type="submission" date="2018-09" db="EMBL/GenBank/DDBJ databases">
        <title>Genomic investigation of the strawberry pathogen Phytophthora fragariae indicates pathogenicity is determined by transcriptional variation in three key races.</title>
        <authorList>
            <person name="Adams T.M."/>
            <person name="Armitage A.D."/>
            <person name="Sobczyk M.K."/>
            <person name="Bates H.J."/>
            <person name="Dunwell J.M."/>
            <person name="Nellist C.F."/>
            <person name="Harrison R.J."/>
        </authorList>
    </citation>
    <scope>NUCLEOTIDE SEQUENCE [LARGE SCALE GENOMIC DNA]</scope>
    <source>
        <strain evidence="1 2">SCRP324</strain>
    </source>
</reference>
<organism evidence="1 2">
    <name type="scientific">Phytophthora rubi</name>
    <dbReference type="NCBI Taxonomy" id="129364"/>
    <lineage>
        <taxon>Eukaryota</taxon>
        <taxon>Sar</taxon>
        <taxon>Stramenopiles</taxon>
        <taxon>Oomycota</taxon>
        <taxon>Peronosporomycetes</taxon>
        <taxon>Peronosporales</taxon>
        <taxon>Peronosporaceae</taxon>
        <taxon>Phytophthora</taxon>
    </lineage>
</organism>
<accession>A0A6A3IZN6</accession>
<name>A0A6A3IZN6_9STRA</name>